<dbReference type="OrthoDB" id="289721at2759"/>
<dbReference type="PANTHER" id="PTHR13399">
    <property type="entry name" value="TRANSLOCON-ASSOCIATED PROTEIN TRAP , GAMMA SUBUNIT"/>
    <property type="match status" value="1"/>
</dbReference>
<evidence type="ECO:0000313" key="2">
    <source>
        <dbReference type="EMBL" id="VDN56985.1"/>
    </source>
</evidence>
<evidence type="ECO:0000259" key="1">
    <source>
        <dbReference type="PROSITE" id="PS50086"/>
    </source>
</evidence>
<evidence type="ECO:0000313" key="4">
    <source>
        <dbReference type="Proteomes" id="UP000274756"/>
    </source>
</evidence>
<dbReference type="GO" id="GO:0005783">
    <property type="term" value="C:endoplasmic reticulum"/>
    <property type="evidence" value="ECO:0007669"/>
    <property type="project" value="TreeGrafter"/>
</dbReference>
<reference evidence="5" key="1">
    <citation type="submission" date="2016-04" db="UniProtKB">
        <authorList>
            <consortium name="WormBaseParasite"/>
        </authorList>
    </citation>
    <scope>IDENTIFICATION</scope>
</reference>
<dbReference type="Proteomes" id="UP000038040">
    <property type="component" value="Unplaced"/>
</dbReference>
<dbReference type="WBParaSite" id="DME_0000259801-mRNA-1">
    <property type="protein sequence ID" value="DME_0000259801-mRNA-1"/>
    <property type="gene ID" value="DME_0000259801"/>
</dbReference>
<feature type="domain" description="Rab-GAP TBC" evidence="1">
    <location>
        <begin position="279"/>
        <end position="478"/>
    </location>
</feature>
<protein>
    <submittedName>
        <fullName evidence="5">Rab-GAP TBC domain-containing protein</fullName>
    </submittedName>
</protein>
<dbReference type="Proteomes" id="UP000274756">
    <property type="component" value="Unassembled WGS sequence"/>
</dbReference>
<reference evidence="2 4" key="2">
    <citation type="submission" date="2018-11" db="EMBL/GenBank/DDBJ databases">
        <authorList>
            <consortium name="Pathogen Informatics"/>
        </authorList>
    </citation>
    <scope>NUCLEOTIDE SEQUENCE [LARGE SCALE GENOMIC DNA]</scope>
</reference>
<proteinExistence type="predicted"/>
<dbReference type="PROSITE" id="PS50086">
    <property type="entry name" value="TBC_RABGAP"/>
    <property type="match status" value="1"/>
</dbReference>
<organism evidence="3 5">
    <name type="scientific">Dracunculus medinensis</name>
    <name type="common">Guinea worm</name>
    <dbReference type="NCBI Taxonomy" id="318479"/>
    <lineage>
        <taxon>Eukaryota</taxon>
        <taxon>Metazoa</taxon>
        <taxon>Ecdysozoa</taxon>
        <taxon>Nematoda</taxon>
        <taxon>Chromadorea</taxon>
        <taxon>Rhabditida</taxon>
        <taxon>Spirurina</taxon>
        <taxon>Dracunculoidea</taxon>
        <taxon>Dracunculidae</taxon>
        <taxon>Dracunculus</taxon>
    </lineage>
</organism>
<dbReference type="EMBL" id="UYYG01001158">
    <property type="protein sequence ID" value="VDN56985.1"/>
    <property type="molecule type" value="Genomic_DNA"/>
</dbReference>
<dbReference type="Pfam" id="PF00566">
    <property type="entry name" value="RabGAP-TBC"/>
    <property type="match status" value="1"/>
</dbReference>
<dbReference type="Gene3D" id="1.10.8.270">
    <property type="entry name" value="putative rabgap domain of human tbc1 domain family member 14 like domains"/>
    <property type="match status" value="1"/>
</dbReference>
<dbReference type="SMART" id="SM00164">
    <property type="entry name" value="TBC"/>
    <property type="match status" value="1"/>
</dbReference>
<gene>
    <name evidence="2" type="ORF">DME_LOCUS6958</name>
</gene>
<keyword evidence="4" id="KW-1185">Reference proteome</keyword>
<dbReference type="SUPFAM" id="SSF47923">
    <property type="entry name" value="Ypt/Rab-GAP domain of gyp1p"/>
    <property type="match status" value="2"/>
</dbReference>
<sequence length="743" mass="84938">MTNLNCEQLDDIAIEDEDEDETAAKSAVHGDLTAVKSENEPSLSASLLPSNRILQSRSISLPPNGNFLCDSLHFIEISANDKSRHNNELNFIYDLSKSSQPLSKITMSDSNMNQKIDLQPISDNRRLEMQDPNFQGRLSLEKLLEIIYDDCKKSNNVETDSNTEYSLLSDSSSLHNPTRFTEHELWQIDTSELQRLAESIKAEIEYENDKLIKALRRKLNYQNKQQSNCDIITAVLQAISFFCLAINSKLRFSLAPSKNNYGYDEWISAMKAVVRLPDGIPANFRKELWLVLANHHIKEMGIDWGHTSQIAFNDKMNPDDDRLSLQIIKDLHRTGWTGLNGDDEKIRLKRLLLGYARFNKSIGYCQGLNVIGALVLEITEFKEESALKVMIFLIEHILPRGYFDQTLRALSVDLIVLRDLLYQRLPKTKLHLDNLQKKSEFEPPLTNVFSMQWFLTLFATCLPKRCVYRIWDALMLEGSEILLRTSLVIWAKLSKRILKTKTVDEFYTLMCSLSKCIMCMKTTEINNFIEIIYAVSEFPYLELHALRERYTWNVQPFGNTFSMVQKQVNSILHISDEDLSDNEQAMHTAAYQHGQRYSDRTNEEYKVVVCGGLFSINLSSLNTFNHLLIRSLLELNEKSIFPSNFVSMNGSAPVTPIVVQPFETDYAMESLQNVLQMISQKSKVKSKGLPKQMVLHKSKLILKSFNLSKNAPIISSENPFPVPKKRITTKKLDMAATASLGSI</sequence>
<accession>A0A158Q3K6</accession>
<dbReference type="PANTHER" id="PTHR13399:SF2">
    <property type="entry name" value="TRANSLOCON-ASSOCIATED PROTEIN SUBUNIT GAMMA"/>
    <property type="match status" value="1"/>
</dbReference>
<dbReference type="AlphaFoldDB" id="A0A158Q3K6"/>
<dbReference type="InterPro" id="IPR000195">
    <property type="entry name" value="Rab-GAP-TBC_dom"/>
</dbReference>
<dbReference type="STRING" id="318479.A0A158Q3K6"/>
<dbReference type="InterPro" id="IPR035969">
    <property type="entry name" value="Rab-GAP_TBC_sf"/>
</dbReference>
<name>A0A158Q3K6_DRAME</name>
<evidence type="ECO:0000313" key="5">
    <source>
        <dbReference type="WBParaSite" id="DME_0000259801-mRNA-1"/>
    </source>
</evidence>
<evidence type="ECO:0000313" key="3">
    <source>
        <dbReference type="Proteomes" id="UP000038040"/>
    </source>
</evidence>
<dbReference type="Gene3D" id="1.10.472.80">
    <property type="entry name" value="Ypt/Rab-GAP domain of gyp1p, domain 3"/>
    <property type="match status" value="1"/>
</dbReference>